<gene>
    <name evidence="5" type="ORF">EBQ26_06610</name>
</gene>
<sequence>MSCPPAPIATPDVARPARAHVRAAFDRAAASYDAAAQVQRQAVQGLLAQLQASAWPVAVPVLDAGSGTGYALPLLAEYVAAHGSAPCSAPYLLALDAAPAMCQRSQQVLARSPQRGGASVCADLHALPLAAGSVGLYWSSLVWQWCHAPTIAAQARRVLRPGGVLAVATLGTGTLGELAQAFAAVDAHRHVLHFEEEASLRAALAAAGFVDVRVQRATLTAHYPSVRAVLQALKAVGANRVGPGGRTTPLGRAGWARLEQAYERQRTAQGLPLSYQVIYLLARAGDAVPPESSAPTTPTTPTTRMHP</sequence>
<dbReference type="InterPro" id="IPR013216">
    <property type="entry name" value="Methyltransf_11"/>
</dbReference>
<dbReference type="SUPFAM" id="SSF53335">
    <property type="entry name" value="S-adenosyl-L-methionine-dependent methyltransferases"/>
    <property type="match status" value="1"/>
</dbReference>
<dbReference type="EMBL" id="RDQM01000007">
    <property type="protein sequence ID" value="RMW98627.1"/>
    <property type="molecule type" value="Genomic_DNA"/>
</dbReference>
<accession>A0A3M6Q640</accession>
<proteinExistence type="predicted"/>
<evidence type="ECO:0000313" key="6">
    <source>
        <dbReference type="Proteomes" id="UP000267521"/>
    </source>
</evidence>
<dbReference type="Gene3D" id="3.40.50.150">
    <property type="entry name" value="Vaccinia Virus protein VP39"/>
    <property type="match status" value="1"/>
</dbReference>
<evidence type="ECO:0000259" key="4">
    <source>
        <dbReference type="Pfam" id="PF08241"/>
    </source>
</evidence>
<dbReference type="GO" id="GO:0008757">
    <property type="term" value="F:S-adenosylmethionine-dependent methyltransferase activity"/>
    <property type="evidence" value="ECO:0007669"/>
    <property type="project" value="InterPro"/>
</dbReference>
<evidence type="ECO:0000313" key="5">
    <source>
        <dbReference type="EMBL" id="RMW98627.1"/>
    </source>
</evidence>
<name>A0A3M6Q640_9BURK</name>
<dbReference type="InterPro" id="IPR029063">
    <property type="entry name" value="SAM-dependent_MTases_sf"/>
</dbReference>
<feature type="region of interest" description="Disordered" evidence="3">
    <location>
        <begin position="287"/>
        <end position="307"/>
    </location>
</feature>
<dbReference type="GO" id="GO:0032259">
    <property type="term" value="P:methylation"/>
    <property type="evidence" value="ECO:0007669"/>
    <property type="project" value="UniProtKB-KW"/>
</dbReference>
<evidence type="ECO:0000256" key="3">
    <source>
        <dbReference type="SAM" id="MobiDB-lite"/>
    </source>
</evidence>
<keyword evidence="2 5" id="KW-0808">Transferase</keyword>
<dbReference type="InterPro" id="IPR050602">
    <property type="entry name" value="Malonyl-ACP_OMT"/>
</dbReference>
<evidence type="ECO:0000256" key="1">
    <source>
        <dbReference type="ARBA" id="ARBA00022603"/>
    </source>
</evidence>
<dbReference type="Pfam" id="PF08241">
    <property type="entry name" value="Methyltransf_11"/>
    <property type="match status" value="1"/>
</dbReference>
<feature type="domain" description="Methyltransferase type 11" evidence="4">
    <location>
        <begin position="62"/>
        <end position="166"/>
    </location>
</feature>
<dbReference type="PANTHER" id="PTHR13090:SF1">
    <property type="entry name" value="ARGININE-HYDROXYLASE NDUFAF5, MITOCHONDRIAL"/>
    <property type="match status" value="1"/>
</dbReference>
<comment type="caution">
    <text evidence="5">The sequence shown here is derived from an EMBL/GenBank/DDBJ whole genome shotgun (WGS) entry which is preliminary data.</text>
</comment>
<reference evidence="5 6" key="1">
    <citation type="submission" date="2018-10" db="EMBL/GenBank/DDBJ databases">
        <title>Comamonadaceae CDC group NO-1 genome sequencing and assembly.</title>
        <authorList>
            <person name="Bernier A.-M."/>
            <person name="Bernard K."/>
        </authorList>
    </citation>
    <scope>NUCLEOTIDE SEQUENCE [LARGE SCALE GENOMIC DNA]</scope>
    <source>
        <strain evidence="5 6">NML970147</strain>
    </source>
</reference>
<protein>
    <submittedName>
        <fullName evidence="5">Methyltransferase domain-containing protein</fullName>
    </submittedName>
</protein>
<organism evidence="5 6">
    <name type="scientific">Allofranklinella schreckenbergeri</name>
    <dbReference type="NCBI Taxonomy" id="1076744"/>
    <lineage>
        <taxon>Bacteria</taxon>
        <taxon>Pseudomonadati</taxon>
        <taxon>Pseudomonadota</taxon>
        <taxon>Betaproteobacteria</taxon>
        <taxon>Burkholderiales</taxon>
        <taxon>Comamonadaceae</taxon>
        <taxon>Allofranklinella</taxon>
    </lineage>
</organism>
<keyword evidence="1 5" id="KW-0489">Methyltransferase</keyword>
<feature type="compositionally biased region" description="Low complexity" evidence="3">
    <location>
        <begin position="295"/>
        <end position="307"/>
    </location>
</feature>
<dbReference type="CDD" id="cd02440">
    <property type="entry name" value="AdoMet_MTases"/>
    <property type="match status" value="1"/>
</dbReference>
<evidence type="ECO:0000256" key="2">
    <source>
        <dbReference type="ARBA" id="ARBA00022679"/>
    </source>
</evidence>
<dbReference type="Proteomes" id="UP000267521">
    <property type="component" value="Unassembled WGS sequence"/>
</dbReference>
<dbReference type="AlphaFoldDB" id="A0A3M6Q640"/>
<dbReference type="PANTHER" id="PTHR13090">
    <property type="entry name" value="ARGININE-HYDROXYLASE NDUFAF5, MITOCHONDRIAL"/>
    <property type="match status" value="1"/>
</dbReference>